<dbReference type="RefSeq" id="WP_229883017.1">
    <property type="nucleotide sequence ID" value="NZ_BMYK01000020.1"/>
</dbReference>
<keyword evidence="5" id="KW-1185">Reference proteome</keyword>
<evidence type="ECO:0000259" key="3">
    <source>
        <dbReference type="Pfam" id="PF04536"/>
    </source>
</evidence>
<keyword evidence="1" id="KW-1133">Transmembrane helix</keyword>
<evidence type="ECO:0000256" key="1">
    <source>
        <dbReference type="SAM" id="Phobius"/>
    </source>
</evidence>
<evidence type="ECO:0000256" key="2">
    <source>
        <dbReference type="SAM" id="SignalP"/>
    </source>
</evidence>
<feature type="transmembrane region" description="Helical" evidence="1">
    <location>
        <begin position="234"/>
        <end position="255"/>
    </location>
</feature>
<feature type="transmembrane region" description="Helical" evidence="1">
    <location>
        <begin position="185"/>
        <end position="203"/>
    </location>
</feature>
<dbReference type="PANTHER" id="PTHR30373">
    <property type="entry name" value="UPF0603 PROTEIN YGCG"/>
    <property type="match status" value="1"/>
</dbReference>
<dbReference type="Proteomes" id="UP000626210">
    <property type="component" value="Unassembled WGS sequence"/>
</dbReference>
<proteinExistence type="predicted"/>
<name>A0ABQ3G7G9_9BURK</name>
<dbReference type="InterPro" id="IPR007621">
    <property type="entry name" value="TPM_dom"/>
</dbReference>
<feature type="chain" id="PRO_5047480436" description="TPM domain-containing protein" evidence="2">
    <location>
        <begin position="27"/>
        <end position="310"/>
    </location>
</feature>
<feature type="transmembrane region" description="Helical" evidence="1">
    <location>
        <begin position="210"/>
        <end position="228"/>
    </location>
</feature>
<protein>
    <recommendedName>
        <fullName evidence="3">TPM domain-containing protein</fullName>
    </recommendedName>
</protein>
<feature type="domain" description="TPM" evidence="3">
    <location>
        <begin position="39"/>
        <end position="162"/>
    </location>
</feature>
<organism evidence="4 5">
    <name type="scientific">Pseudorhodoferax aquiterrae</name>
    <dbReference type="NCBI Taxonomy" id="747304"/>
    <lineage>
        <taxon>Bacteria</taxon>
        <taxon>Pseudomonadati</taxon>
        <taxon>Pseudomonadota</taxon>
        <taxon>Betaproteobacteria</taxon>
        <taxon>Burkholderiales</taxon>
        <taxon>Comamonadaceae</taxon>
    </lineage>
</organism>
<keyword evidence="1" id="KW-0472">Membrane</keyword>
<evidence type="ECO:0000313" key="5">
    <source>
        <dbReference type="Proteomes" id="UP000626210"/>
    </source>
</evidence>
<accession>A0ABQ3G7G9</accession>
<dbReference type="EMBL" id="BMYK01000020">
    <property type="protein sequence ID" value="GHC95126.1"/>
    <property type="molecule type" value="Genomic_DNA"/>
</dbReference>
<keyword evidence="1" id="KW-0812">Transmembrane</keyword>
<reference evidence="5" key="1">
    <citation type="journal article" date="2019" name="Int. J. Syst. Evol. Microbiol.">
        <title>The Global Catalogue of Microorganisms (GCM) 10K type strain sequencing project: providing services to taxonomists for standard genome sequencing and annotation.</title>
        <authorList>
            <consortium name="The Broad Institute Genomics Platform"/>
            <consortium name="The Broad Institute Genome Sequencing Center for Infectious Disease"/>
            <person name="Wu L."/>
            <person name="Ma J."/>
        </authorList>
    </citation>
    <scope>NUCLEOTIDE SEQUENCE [LARGE SCALE GENOMIC DNA]</scope>
    <source>
        <strain evidence="5">KCTC 23314</strain>
    </source>
</reference>
<evidence type="ECO:0000313" key="4">
    <source>
        <dbReference type="EMBL" id="GHC95126.1"/>
    </source>
</evidence>
<dbReference type="Gene3D" id="3.10.310.50">
    <property type="match status" value="1"/>
</dbReference>
<gene>
    <name evidence="4" type="ORF">GCM10007320_47740</name>
</gene>
<sequence length="310" mass="31500">MRTWPGQLARFGLWLALLLAQATLQAQPVQPVPALTARVVDTTGTMDAGQRAQLEQALARIEQERGTQVVVLLVATTAPEDIASYANRVANAWKIGRRDIGDGVLLLVAKNDRRLRIEVAKTLEGAIPDLAARQIIDEAITPRLRQNDYAGALLAGVAQLDARIRGENLPAPVPAAQDGLDEDTVAPLLFMLFFAVPVVAGVLRSVLGRRLGAAATGVGVGAFAALVLQTALWLAAAAGLLAFVVALVAGLGPLLRSGAPSRRGRIGPGPGGWAGGAGGFGGGWSGGGGGGGFSSGGGGDFGGGGASGDW</sequence>
<feature type="signal peptide" evidence="2">
    <location>
        <begin position="1"/>
        <end position="26"/>
    </location>
</feature>
<dbReference type="Pfam" id="PF04536">
    <property type="entry name" value="TPM_phosphatase"/>
    <property type="match status" value="1"/>
</dbReference>
<keyword evidence="2" id="KW-0732">Signal</keyword>
<dbReference type="PANTHER" id="PTHR30373:SF2">
    <property type="entry name" value="UPF0603 PROTEIN YGCG"/>
    <property type="match status" value="1"/>
</dbReference>
<comment type="caution">
    <text evidence="4">The sequence shown here is derived from an EMBL/GenBank/DDBJ whole genome shotgun (WGS) entry which is preliminary data.</text>
</comment>